<evidence type="ECO:0000313" key="1">
    <source>
        <dbReference type="EMBL" id="BAE22588.1"/>
    </source>
</evidence>
<protein>
    <submittedName>
        <fullName evidence="1">Uncharacterized protein</fullName>
    </submittedName>
</protein>
<accession>Q3UXH5</accession>
<name>Q3UXH5_MOUSE</name>
<reference evidence="1" key="5">
    <citation type="journal article" date="2002" name="Nature">
        <title>Analysis of the mouse transcriptome based on functional annotation of 60,770 full-length cDNAs.</title>
        <authorList>
            <consortium name="The FANTOM Consortium and the RIKEN Genome Exploration Research Group Phase I and II Team"/>
        </authorList>
    </citation>
    <scope>NUCLEOTIDE SEQUENCE</scope>
    <source>
        <strain evidence="1">C57BL/6J</strain>
        <tissue evidence="1">Ovary</tissue>
    </source>
</reference>
<proteinExistence type="evidence at transcript level"/>
<reference evidence="1" key="8">
    <citation type="journal article" date="2005" name="Science">
        <title>Antisense Transcription in the Mammalian Transcriptome.</title>
        <authorList>
            <consortium name="RIKEN Genome Exploration Research Group and Genome Science Group (Genome Network Project Core Group) and the FANTOM Consortium"/>
        </authorList>
    </citation>
    <scope>NUCLEOTIDE SEQUENCE</scope>
    <source>
        <strain evidence="1">C57BL/6J</strain>
        <tissue evidence="1">Ovary</tissue>
    </source>
</reference>
<dbReference type="AlphaFoldDB" id="Q3UXH5"/>
<feature type="non-terminal residue" evidence="1">
    <location>
        <position position="38"/>
    </location>
</feature>
<sequence length="38" mass="4227">MLQGSEDILLPICCVYLLLAICSTCPCCIFNKLTHLKI</sequence>
<reference evidence="1" key="1">
    <citation type="journal article" date="1999" name="Methods Enzymol.">
        <title>High-efficiency full-length cDNA cloning.</title>
        <authorList>
            <person name="Carninci P."/>
            <person name="Hayashizaki Y."/>
        </authorList>
    </citation>
    <scope>NUCLEOTIDE SEQUENCE</scope>
    <source>
        <strain evidence="1">C57BL/6J</strain>
        <tissue evidence="1">Ovary</tissue>
    </source>
</reference>
<reference evidence="1" key="4">
    <citation type="journal article" date="2001" name="Nature">
        <title>Functional annotation of a full-length mouse cDNA collection.</title>
        <authorList>
            <consortium name="The RIKEN Genome Exploration Research Group Phase II Team and the FANTOM Consortium"/>
        </authorList>
    </citation>
    <scope>NUCLEOTIDE SEQUENCE</scope>
    <source>
        <strain evidence="1">C57BL/6J</strain>
        <tissue evidence="1">Ovary</tissue>
    </source>
</reference>
<reference evidence="1" key="2">
    <citation type="journal article" date="2000" name="Genome Res.">
        <title>Normalization and subtraction of cap-trapper-selected cDNAs to prepare full-length cDNA libraries for rapid discovery of new genes.</title>
        <authorList>
            <person name="Carninci P."/>
            <person name="Shibata Y."/>
            <person name="Hayatsu N."/>
            <person name="Sugahara Y."/>
            <person name="Shibata K."/>
            <person name="Itoh M."/>
            <person name="Konno H."/>
            <person name="Okazaki Y."/>
            <person name="Muramatsu M."/>
            <person name="Hayashizaki Y."/>
        </authorList>
    </citation>
    <scope>NUCLEOTIDE SEQUENCE</scope>
    <source>
        <strain evidence="1">C57BL/6J</strain>
        <tissue evidence="1">Ovary</tissue>
    </source>
</reference>
<reference evidence="1" key="7">
    <citation type="journal article" date="2005" name="Science">
        <title>The Transcriptional Landscape of the Mammalian Genome.</title>
        <authorList>
            <consortium name="The FANTOM Consortium"/>
            <consortium name="Riken Genome Exploration Research Group and Genome Science Group (Genome Network Project Core Group)"/>
        </authorList>
    </citation>
    <scope>NUCLEOTIDE SEQUENCE</scope>
    <source>
        <strain evidence="1">C57BL/6J</strain>
        <tissue evidence="1">Ovary</tissue>
    </source>
</reference>
<reference evidence="1" key="3">
    <citation type="journal article" date="2000" name="Genome Res.">
        <title>RIKEN integrated sequence analysis (RISA) system--384-format sequencing pipeline with 384 multicapillary sequencer.</title>
        <authorList>
            <person name="Shibata K."/>
            <person name="Itoh M."/>
            <person name="Aizawa K."/>
            <person name="Nagaoka S."/>
            <person name="Sasaki N."/>
            <person name="Carninci P."/>
            <person name="Konno H."/>
            <person name="Akiyama J."/>
            <person name="Nishi K."/>
            <person name="Kitsunai T."/>
            <person name="Tashiro H."/>
            <person name="Itoh M."/>
            <person name="Sumi N."/>
            <person name="Ishii Y."/>
            <person name="Nakamura S."/>
            <person name="Hazama M."/>
            <person name="Nishine T."/>
            <person name="Harada A."/>
            <person name="Yamamoto R."/>
            <person name="Matsumoto H."/>
            <person name="Sakaguchi S."/>
            <person name="Ikegami T."/>
            <person name="Kashiwagi K."/>
            <person name="Fujiwake S."/>
            <person name="Inoue K."/>
            <person name="Togawa Y."/>
            <person name="Izawa M."/>
            <person name="Ohara E."/>
            <person name="Watahiki M."/>
            <person name="Yoneda Y."/>
            <person name="Ishikawa T."/>
            <person name="Ozawa K."/>
            <person name="Tanaka T."/>
            <person name="Matsuura S."/>
            <person name="Kawai J."/>
            <person name="Okazaki Y."/>
            <person name="Muramatsu M."/>
            <person name="Inoue Y."/>
            <person name="Kira A."/>
            <person name="Hayashizaki Y."/>
        </authorList>
    </citation>
    <scope>NUCLEOTIDE SEQUENCE</scope>
    <source>
        <strain evidence="1">C57BL/6J</strain>
        <tissue evidence="1">Ovary</tissue>
    </source>
</reference>
<dbReference type="EMBL" id="AK135586">
    <property type="protein sequence ID" value="BAE22588.1"/>
    <property type="molecule type" value="mRNA"/>
</dbReference>
<organism evidence="1">
    <name type="scientific">Mus musculus</name>
    <name type="common">Mouse</name>
    <dbReference type="NCBI Taxonomy" id="10090"/>
    <lineage>
        <taxon>Eukaryota</taxon>
        <taxon>Metazoa</taxon>
        <taxon>Chordata</taxon>
        <taxon>Craniata</taxon>
        <taxon>Vertebrata</taxon>
        <taxon>Euteleostomi</taxon>
        <taxon>Mammalia</taxon>
        <taxon>Eutheria</taxon>
        <taxon>Euarchontoglires</taxon>
        <taxon>Glires</taxon>
        <taxon>Rodentia</taxon>
        <taxon>Myomorpha</taxon>
        <taxon>Muroidea</taxon>
        <taxon>Muridae</taxon>
        <taxon>Murinae</taxon>
        <taxon>Mus</taxon>
        <taxon>Mus</taxon>
    </lineage>
</organism>
<reference evidence="1" key="6">
    <citation type="submission" date="2004-03" db="EMBL/GenBank/DDBJ databases">
        <authorList>
            <person name="Arakawa T."/>
            <person name="Carninci P."/>
            <person name="Fukuda S."/>
            <person name="Hashizume W."/>
            <person name="Hayashida K."/>
            <person name="Hori F."/>
            <person name="Iida J."/>
            <person name="Imamura K."/>
            <person name="Imotani K."/>
            <person name="Itoh M."/>
            <person name="Kanagawa S."/>
            <person name="Kawai J."/>
            <person name="Kojima M."/>
            <person name="Konno H."/>
            <person name="Murata M."/>
            <person name="Nakamura M."/>
            <person name="Ninomiya N."/>
            <person name="Nishiyori H."/>
            <person name="Nomura K."/>
            <person name="Ohno M."/>
            <person name="Sakazume N."/>
            <person name="Sano H."/>
            <person name="Sasaki D."/>
            <person name="Shibata K."/>
            <person name="Shiraki T."/>
            <person name="Tagami M."/>
            <person name="Tagami Y."/>
            <person name="Waki K."/>
            <person name="Watahiki A."/>
            <person name="Muramatsu M."/>
            <person name="Hayashizaki Y."/>
        </authorList>
    </citation>
    <scope>NUCLEOTIDE SEQUENCE</scope>
    <source>
        <strain evidence="1">C57BL/6J</strain>
        <tissue evidence="1">Ovary</tissue>
    </source>
</reference>